<dbReference type="EMBL" id="JYDJ01000253">
    <property type="protein sequence ID" value="KRX38833.1"/>
    <property type="molecule type" value="Genomic_DNA"/>
</dbReference>
<dbReference type="Proteomes" id="UP000055048">
    <property type="component" value="Unassembled WGS sequence"/>
</dbReference>
<gene>
    <name evidence="1" type="ORF">T05_1110</name>
</gene>
<organism evidence="1 2">
    <name type="scientific">Trichinella murrelli</name>
    <dbReference type="NCBI Taxonomy" id="144512"/>
    <lineage>
        <taxon>Eukaryota</taxon>
        <taxon>Metazoa</taxon>
        <taxon>Ecdysozoa</taxon>
        <taxon>Nematoda</taxon>
        <taxon>Enoplea</taxon>
        <taxon>Dorylaimia</taxon>
        <taxon>Trichinellida</taxon>
        <taxon>Trichinellidae</taxon>
        <taxon>Trichinella</taxon>
    </lineage>
</organism>
<name>A0A0V0TIW2_9BILA</name>
<reference evidence="1 2" key="1">
    <citation type="submission" date="2015-01" db="EMBL/GenBank/DDBJ databases">
        <title>Evolution of Trichinella species and genotypes.</title>
        <authorList>
            <person name="Korhonen P.K."/>
            <person name="Edoardo P."/>
            <person name="Giuseppe L.R."/>
            <person name="Gasser R.B."/>
        </authorList>
    </citation>
    <scope>NUCLEOTIDE SEQUENCE [LARGE SCALE GENOMIC DNA]</scope>
    <source>
        <strain evidence="1">ISS417</strain>
    </source>
</reference>
<dbReference type="AlphaFoldDB" id="A0A0V0TIW2"/>
<proteinExistence type="predicted"/>
<comment type="caution">
    <text evidence="1">The sequence shown here is derived from an EMBL/GenBank/DDBJ whole genome shotgun (WGS) entry which is preliminary data.</text>
</comment>
<keyword evidence="2" id="KW-1185">Reference proteome</keyword>
<evidence type="ECO:0000313" key="1">
    <source>
        <dbReference type="EMBL" id="KRX38833.1"/>
    </source>
</evidence>
<evidence type="ECO:0000313" key="2">
    <source>
        <dbReference type="Proteomes" id="UP000055048"/>
    </source>
</evidence>
<sequence length="153" mass="17957">MRGQLQLLGSHVFIARYKRIPHSRCHHRCEPPAEAFRAIFKPPTHRAEAAANRHRHVAFTAIFTPARPLSHQSVSTSTWFTWVFRACRSITRLGSWFVQSNVLMRFTNARRMHALLGRLKIIRLLLRDTHHYALFRTRHLKYCPACLHKLGRT</sequence>
<protein>
    <submittedName>
        <fullName evidence="1">Uncharacterized protein</fullName>
    </submittedName>
</protein>
<accession>A0A0V0TIW2</accession>